<reference evidence="1 2" key="1">
    <citation type="submission" date="2020-10" db="EMBL/GenBank/DDBJ databases">
        <title>Complete genome sequence of Cupriavidus basilensis CCUG 49340T.</title>
        <authorList>
            <person name="Salva-Serra F."/>
            <person name="Donoso R.A."/>
            <person name="Cho K.H."/>
            <person name="Yoo J.A."/>
            <person name="Lee K."/>
            <person name="Yoon S.-H."/>
            <person name="Perez-Pantoja D."/>
            <person name="Moore E.R.B."/>
        </authorList>
    </citation>
    <scope>NUCLEOTIDE SEQUENCE [LARGE SCALE GENOMIC DNA]</scope>
    <source>
        <strain evidence="2">CCUG 49340</strain>
    </source>
</reference>
<name>A0A643FU04_9BURK</name>
<gene>
    <name evidence="1" type="ORF">F7R26_021645</name>
</gene>
<sequence>MATTGKPGRELLDFIEQLGELSWFKFESRYPVFKFRGQEPKTEDRSTHPPYTSFRFKVDNPDVIAKLKLAVRTYKGSVEWLMEEHLREMFPGTRNWIISPRLMSELNQIACSHGMTVGQYIAQISPEFGPLAYSDLAGLTAHVRSTFNGY</sequence>
<protein>
    <submittedName>
        <fullName evidence="1">Uncharacterized protein</fullName>
    </submittedName>
</protein>
<proteinExistence type="predicted"/>
<dbReference type="Proteomes" id="UP000397656">
    <property type="component" value="Chromosome 2"/>
</dbReference>
<evidence type="ECO:0000313" key="1">
    <source>
        <dbReference type="EMBL" id="QOT80094.1"/>
    </source>
</evidence>
<dbReference type="EMBL" id="CP062804">
    <property type="protein sequence ID" value="QOT80094.1"/>
    <property type="molecule type" value="Genomic_DNA"/>
</dbReference>
<organism evidence="1 2">
    <name type="scientific">Cupriavidus basilensis</name>
    <dbReference type="NCBI Taxonomy" id="68895"/>
    <lineage>
        <taxon>Bacteria</taxon>
        <taxon>Pseudomonadati</taxon>
        <taxon>Pseudomonadota</taxon>
        <taxon>Betaproteobacteria</taxon>
        <taxon>Burkholderiales</taxon>
        <taxon>Burkholderiaceae</taxon>
        <taxon>Cupriavidus</taxon>
    </lineage>
</organism>
<accession>A0A643FU04</accession>
<evidence type="ECO:0000313" key="2">
    <source>
        <dbReference type="Proteomes" id="UP000397656"/>
    </source>
</evidence>
<dbReference type="GeneID" id="98403536"/>
<dbReference type="AlphaFoldDB" id="A0A643FU04"/>
<dbReference type="RefSeq" id="WP_150986513.1">
    <property type="nucleotide sequence ID" value="NZ_CP062804.1"/>
</dbReference>